<dbReference type="InterPro" id="IPR003280">
    <property type="entry name" value="2pore_dom_K_chnl"/>
</dbReference>
<keyword evidence="7 10" id="KW-0472">Membrane</keyword>
<dbReference type="InParanoid" id="A0A1Z5JIW9"/>
<dbReference type="OrthoDB" id="46272at2759"/>
<keyword evidence="5 10" id="KW-1133">Transmembrane helix</keyword>
<evidence type="ECO:0000313" key="12">
    <source>
        <dbReference type="EMBL" id="GAX13728.1"/>
    </source>
</evidence>
<dbReference type="GO" id="GO:0005886">
    <property type="term" value="C:plasma membrane"/>
    <property type="evidence" value="ECO:0007669"/>
    <property type="project" value="TreeGrafter"/>
</dbReference>
<dbReference type="GO" id="GO:0005737">
    <property type="term" value="C:cytoplasm"/>
    <property type="evidence" value="ECO:0007669"/>
    <property type="project" value="UniProtKB-ARBA"/>
</dbReference>
<dbReference type="GO" id="GO:0022841">
    <property type="term" value="F:potassium ion leak channel activity"/>
    <property type="evidence" value="ECO:0007669"/>
    <property type="project" value="TreeGrafter"/>
</dbReference>
<dbReference type="GO" id="GO:0030322">
    <property type="term" value="P:stabilization of membrane potential"/>
    <property type="evidence" value="ECO:0007669"/>
    <property type="project" value="TreeGrafter"/>
</dbReference>
<dbReference type="SUPFAM" id="SSF81324">
    <property type="entry name" value="Voltage-gated potassium channels"/>
    <property type="match status" value="2"/>
</dbReference>
<evidence type="ECO:0000256" key="8">
    <source>
        <dbReference type="ARBA" id="ARBA00023303"/>
    </source>
</evidence>
<keyword evidence="8" id="KW-0407">Ion channel</keyword>
<dbReference type="Proteomes" id="UP000198406">
    <property type="component" value="Unassembled WGS sequence"/>
</dbReference>
<evidence type="ECO:0000256" key="4">
    <source>
        <dbReference type="ARBA" id="ARBA00022837"/>
    </source>
</evidence>
<dbReference type="CDD" id="cd00051">
    <property type="entry name" value="EFh"/>
    <property type="match status" value="1"/>
</dbReference>
<dbReference type="Pfam" id="PF13405">
    <property type="entry name" value="EF-hand_6"/>
    <property type="match status" value="1"/>
</dbReference>
<evidence type="ECO:0000256" key="2">
    <source>
        <dbReference type="ARBA" id="ARBA00022448"/>
    </source>
</evidence>
<feature type="domain" description="EF-hand" evidence="11">
    <location>
        <begin position="381"/>
        <end position="406"/>
    </location>
</feature>
<dbReference type="SMART" id="SM00054">
    <property type="entry name" value="EFh"/>
    <property type="match status" value="2"/>
</dbReference>
<evidence type="ECO:0000256" key="3">
    <source>
        <dbReference type="ARBA" id="ARBA00022692"/>
    </source>
</evidence>
<feature type="compositionally biased region" description="Basic and acidic residues" evidence="9">
    <location>
        <begin position="20"/>
        <end position="37"/>
    </location>
</feature>
<feature type="transmembrane region" description="Helical" evidence="10">
    <location>
        <begin position="334"/>
        <end position="359"/>
    </location>
</feature>
<dbReference type="PANTHER" id="PTHR11003:SF291">
    <property type="entry name" value="IP11374P"/>
    <property type="match status" value="1"/>
</dbReference>
<dbReference type="SUPFAM" id="SSF47473">
    <property type="entry name" value="EF-hand"/>
    <property type="match status" value="1"/>
</dbReference>
<feature type="compositionally biased region" description="Polar residues" evidence="9">
    <location>
        <begin position="43"/>
        <end position="55"/>
    </location>
</feature>
<comment type="caution">
    <text evidence="12">The sequence shown here is derived from an EMBL/GenBank/DDBJ whole genome shotgun (WGS) entry which is preliminary data.</text>
</comment>
<dbReference type="InterPro" id="IPR018247">
    <property type="entry name" value="EF_Hand_1_Ca_BS"/>
</dbReference>
<evidence type="ECO:0000259" key="11">
    <source>
        <dbReference type="PROSITE" id="PS50222"/>
    </source>
</evidence>
<keyword evidence="2" id="KW-0813">Transport</keyword>
<evidence type="ECO:0000256" key="9">
    <source>
        <dbReference type="SAM" id="MobiDB-lite"/>
    </source>
</evidence>
<dbReference type="Pfam" id="PF07885">
    <property type="entry name" value="Ion_trans_2"/>
    <property type="match status" value="2"/>
</dbReference>
<dbReference type="Pfam" id="PF13202">
    <property type="entry name" value="EF-hand_5"/>
    <property type="match status" value="1"/>
</dbReference>
<dbReference type="InterPro" id="IPR002048">
    <property type="entry name" value="EF_hand_dom"/>
</dbReference>
<sequence>MVFLGGKWRTNHNLYNQNYHDAKYSRDKEERVHKNGEQRPLLNDNNTQQKTNGSLSPVYESMRQQASDQALPPPPPPPDDDSSYSNDDNHHHHHHRSYIQSVLFGGLWTRNRVYEDPVHQTGGGDEEEDRPSLTSNFEVDSDLAVLRLCGVYAALYVLMAVIAFSFVFEHWTIIDSMYFAVATFTTVGYGDQQPSTVVGQLFTIAFSVYGVIILGIFIGIFGHAISMGQQRAIQRLNKGRQHQLLKLLFHVEQNSHAARIIRRKSFLSDHVSLLQDCVDVVRLEFLEILAVVIFAMILGVREGWTFTSTLYFAVMSASTTGYGDYTPQSQIDKLYCVFFFPFSVAVFGEVLGRIASIYIQRRTREAETKHLQRALTRCDLRNMDADEDGMVSREEWMMFMLVMLQKVDRESIDQLKDIFHSMDRNGNGYIDKEDLVHLQETPQWESIRKVAAEVDQ</sequence>
<proteinExistence type="predicted"/>
<feature type="domain" description="EF-hand" evidence="11">
    <location>
        <begin position="410"/>
        <end position="445"/>
    </location>
</feature>
<evidence type="ECO:0000256" key="5">
    <source>
        <dbReference type="ARBA" id="ARBA00022989"/>
    </source>
</evidence>
<evidence type="ECO:0000256" key="7">
    <source>
        <dbReference type="ARBA" id="ARBA00023136"/>
    </source>
</evidence>
<dbReference type="Gene3D" id="1.10.287.70">
    <property type="match status" value="2"/>
</dbReference>
<dbReference type="PROSITE" id="PS00018">
    <property type="entry name" value="EF_HAND_1"/>
    <property type="match status" value="2"/>
</dbReference>
<feature type="transmembrane region" description="Helical" evidence="10">
    <location>
        <begin position="288"/>
        <end position="314"/>
    </location>
</feature>
<evidence type="ECO:0000313" key="13">
    <source>
        <dbReference type="Proteomes" id="UP000198406"/>
    </source>
</evidence>
<dbReference type="InterPro" id="IPR013099">
    <property type="entry name" value="K_chnl_dom"/>
</dbReference>
<feature type="region of interest" description="Disordered" evidence="9">
    <location>
        <begin position="19"/>
        <end position="92"/>
    </location>
</feature>
<dbReference type="EMBL" id="BDSP01000072">
    <property type="protein sequence ID" value="GAX13728.1"/>
    <property type="molecule type" value="Genomic_DNA"/>
</dbReference>
<dbReference type="GO" id="GO:0005509">
    <property type="term" value="F:calcium ion binding"/>
    <property type="evidence" value="ECO:0007669"/>
    <property type="project" value="InterPro"/>
</dbReference>
<gene>
    <name evidence="12" type="ORF">FisN_2Hh594</name>
</gene>
<feature type="transmembrane region" description="Helical" evidence="10">
    <location>
        <begin position="145"/>
        <end position="168"/>
    </location>
</feature>
<reference evidence="12 13" key="1">
    <citation type="journal article" date="2015" name="Plant Cell">
        <title>Oil accumulation by the oleaginous diatom Fistulifera solaris as revealed by the genome and transcriptome.</title>
        <authorList>
            <person name="Tanaka T."/>
            <person name="Maeda Y."/>
            <person name="Veluchamy A."/>
            <person name="Tanaka M."/>
            <person name="Abida H."/>
            <person name="Marechal E."/>
            <person name="Bowler C."/>
            <person name="Muto M."/>
            <person name="Sunaga Y."/>
            <person name="Tanaka M."/>
            <person name="Yoshino T."/>
            <person name="Taniguchi T."/>
            <person name="Fukuda Y."/>
            <person name="Nemoto M."/>
            <person name="Matsumoto M."/>
            <person name="Wong P.S."/>
            <person name="Aburatani S."/>
            <person name="Fujibuchi W."/>
        </authorList>
    </citation>
    <scope>NUCLEOTIDE SEQUENCE [LARGE SCALE GENOMIC DNA]</scope>
    <source>
        <strain evidence="12 13">JPCC DA0580</strain>
    </source>
</reference>
<protein>
    <recommendedName>
        <fullName evidence="11">EF-hand domain-containing protein</fullName>
    </recommendedName>
</protein>
<dbReference type="PRINTS" id="PR01333">
    <property type="entry name" value="2POREKCHANEL"/>
</dbReference>
<dbReference type="Gene3D" id="1.10.238.10">
    <property type="entry name" value="EF-hand"/>
    <property type="match status" value="1"/>
</dbReference>
<evidence type="ECO:0000256" key="10">
    <source>
        <dbReference type="SAM" id="Phobius"/>
    </source>
</evidence>
<name>A0A1Z5JIW9_FISSO</name>
<keyword evidence="13" id="KW-1185">Reference proteome</keyword>
<accession>A0A1Z5JIW9</accession>
<dbReference type="PANTHER" id="PTHR11003">
    <property type="entry name" value="POTASSIUM CHANNEL, SUBFAMILY K"/>
    <property type="match status" value="1"/>
</dbReference>
<evidence type="ECO:0000256" key="1">
    <source>
        <dbReference type="ARBA" id="ARBA00004141"/>
    </source>
</evidence>
<evidence type="ECO:0000256" key="6">
    <source>
        <dbReference type="ARBA" id="ARBA00023065"/>
    </source>
</evidence>
<organism evidence="12 13">
    <name type="scientific">Fistulifera solaris</name>
    <name type="common">Oleaginous diatom</name>
    <dbReference type="NCBI Taxonomy" id="1519565"/>
    <lineage>
        <taxon>Eukaryota</taxon>
        <taxon>Sar</taxon>
        <taxon>Stramenopiles</taxon>
        <taxon>Ochrophyta</taxon>
        <taxon>Bacillariophyta</taxon>
        <taxon>Bacillariophyceae</taxon>
        <taxon>Bacillariophycidae</taxon>
        <taxon>Naviculales</taxon>
        <taxon>Naviculaceae</taxon>
        <taxon>Fistulifera</taxon>
    </lineage>
</organism>
<keyword evidence="6" id="KW-0406">Ion transport</keyword>
<comment type="subcellular location">
    <subcellularLocation>
        <location evidence="1">Membrane</location>
        <topology evidence="1">Multi-pass membrane protein</topology>
    </subcellularLocation>
</comment>
<dbReference type="InterPro" id="IPR011992">
    <property type="entry name" value="EF-hand-dom_pair"/>
</dbReference>
<dbReference type="PROSITE" id="PS50222">
    <property type="entry name" value="EF_HAND_2"/>
    <property type="match status" value="2"/>
</dbReference>
<keyword evidence="3 10" id="KW-0812">Transmembrane</keyword>
<dbReference type="AlphaFoldDB" id="A0A1Z5JIW9"/>
<keyword evidence="4" id="KW-0106">Calcium</keyword>
<dbReference type="GO" id="GO:0015271">
    <property type="term" value="F:outward rectifier potassium channel activity"/>
    <property type="evidence" value="ECO:0007669"/>
    <property type="project" value="TreeGrafter"/>
</dbReference>
<feature type="transmembrane region" description="Helical" evidence="10">
    <location>
        <begin position="201"/>
        <end position="225"/>
    </location>
</feature>